<evidence type="ECO:0000313" key="6">
    <source>
        <dbReference type="EMBL" id="AER66544.1"/>
    </source>
</evidence>
<dbReference type="InterPro" id="IPR018191">
    <property type="entry name" value="4-OT"/>
</dbReference>
<dbReference type="EC" id="5.3.2.-" evidence="4"/>
<evidence type="ECO:0000259" key="5">
    <source>
        <dbReference type="Pfam" id="PF01361"/>
    </source>
</evidence>
<feature type="active site" description="Proton acceptor; via imino nitrogen" evidence="3">
    <location>
        <position position="2"/>
    </location>
</feature>
<dbReference type="eggNOG" id="COG1942">
    <property type="taxonomic scope" value="Bacteria"/>
</dbReference>
<dbReference type="Pfam" id="PF01361">
    <property type="entry name" value="Tautomerase"/>
    <property type="match status" value="1"/>
</dbReference>
<dbReference type="NCBIfam" id="TIGR00013">
    <property type="entry name" value="taut"/>
    <property type="match status" value="1"/>
</dbReference>
<dbReference type="STRING" id="580340.Tlie_0811"/>
<dbReference type="PANTHER" id="PTHR35530">
    <property type="entry name" value="TAUTOMERASE-RELATED"/>
    <property type="match status" value="1"/>
</dbReference>
<dbReference type="OrthoDB" id="5405937at2"/>
<dbReference type="Proteomes" id="UP000005868">
    <property type="component" value="Chromosome"/>
</dbReference>
<name>G7V9J4_THELD</name>
<feature type="domain" description="4-oxalocrotonate tautomerase-like" evidence="5">
    <location>
        <begin position="2"/>
        <end position="60"/>
    </location>
</feature>
<evidence type="ECO:0000256" key="1">
    <source>
        <dbReference type="ARBA" id="ARBA00006723"/>
    </source>
</evidence>
<dbReference type="PANTHER" id="PTHR35530:SF1">
    <property type="entry name" value="2-HYDROXYMUCONATE TAUTOMERASE"/>
    <property type="match status" value="1"/>
</dbReference>
<dbReference type="InterPro" id="IPR014347">
    <property type="entry name" value="Tautomerase/MIF_sf"/>
</dbReference>
<evidence type="ECO:0000313" key="7">
    <source>
        <dbReference type="Proteomes" id="UP000005868"/>
    </source>
</evidence>
<proteinExistence type="inferred from homology"/>
<evidence type="ECO:0000256" key="2">
    <source>
        <dbReference type="ARBA" id="ARBA00023235"/>
    </source>
</evidence>
<dbReference type="EMBL" id="CP003096">
    <property type="protein sequence ID" value="AER66544.1"/>
    <property type="molecule type" value="Genomic_DNA"/>
</dbReference>
<dbReference type="HOGENOM" id="CLU_148073_5_1_0"/>
<dbReference type="Gene3D" id="3.30.429.10">
    <property type="entry name" value="Macrophage Migration Inhibitory Factor"/>
    <property type="match status" value="1"/>
</dbReference>
<dbReference type="AlphaFoldDB" id="G7V9J4"/>
<reference evidence="6 7" key="2">
    <citation type="journal article" date="2012" name="Stand. Genomic Sci.">
        <title>Genome sequence of the moderately thermophilic, amino-acid-degrading and sulfur-reducing bacterium Thermovirga lienii type strain (Cas60314(T)).</title>
        <authorList>
            <person name="Goker M."/>
            <person name="Saunders E."/>
            <person name="Lapidus A."/>
            <person name="Nolan M."/>
            <person name="Lucas S."/>
            <person name="Hammon N."/>
            <person name="Deshpande S."/>
            <person name="Cheng J.F."/>
            <person name="Han C."/>
            <person name="Tapia R."/>
            <person name="Goodwin L.A."/>
            <person name="Pitluck S."/>
            <person name="Liolios K."/>
            <person name="Mavromatis K."/>
            <person name="Pagani I."/>
            <person name="Ivanova N."/>
            <person name="Mikhailova N."/>
            <person name="Pati A."/>
            <person name="Chen A."/>
            <person name="Palaniappan K."/>
            <person name="Land M."/>
            <person name="Chang Y.J."/>
            <person name="Jeffries C.D."/>
            <person name="Brambilla E.M."/>
            <person name="Rohde M."/>
            <person name="Spring S."/>
            <person name="Detter J.C."/>
            <person name="Woyke T."/>
            <person name="Bristow J."/>
            <person name="Eisen J.A."/>
            <person name="Markowitz V."/>
            <person name="Hugenholtz P."/>
            <person name="Kyrpides N.C."/>
            <person name="Klenk H.P."/>
        </authorList>
    </citation>
    <scope>NUCLEOTIDE SEQUENCE [LARGE SCALE GENOMIC DNA]</scope>
    <source>
        <strain evidence="7">ATCC BAA-1197 / DSM 17291 / Cas60314</strain>
    </source>
</reference>
<dbReference type="InterPro" id="IPR004370">
    <property type="entry name" value="4-OT-like_dom"/>
</dbReference>
<gene>
    <name evidence="6" type="ordered locus">Tlie_0811</name>
</gene>
<dbReference type="NCBIfam" id="NF002571">
    <property type="entry name" value="PRK02220.1"/>
    <property type="match status" value="1"/>
</dbReference>
<dbReference type="GO" id="GO:0016853">
    <property type="term" value="F:isomerase activity"/>
    <property type="evidence" value="ECO:0007669"/>
    <property type="project" value="UniProtKB-UniRule"/>
</dbReference>
<organism evidence="6 7">
    <name type="scientific">Thermovirga lienii (strain ATCC BAA-1197 / DSM 17291 / Cas60314)</name>
    <dbReference type="NCBI Taxonomy" id="580340"/>
    <lineage>
        <taxon>Bacteria</taxon>
        <taxon>Thermotogati</taxon>
        <taxon>Synergistota</taxon>
        <taxon>Synergistia</taxon>
        <taxon>Synergistales</taxon>
        <taxon>Thermovirgaceae</taxon>
        <taxon>Thermovirga</taxon>
    </lineage>
</organism>
<keyword evidence="2 4" id="KW-0413">Isomerase</keyword>
<dbReference type="KEGG" id="tli:Tlie_0811"/>
<evidence type="ECO:0000256" key="3">
    <source>
        <dbReference type="PIRSR" id="PIRSR618191-1"/>
    </source>
</evidence>
<keyword evidence="7" id="KW-1185">Reference proteome</keyword>
<protein>
    <recommendedName>
        <fullName evidence="4">Tautomerase</fullName>
        <ecNumber evidence="4">5.3.2.-</ecNumber>
    </recommendedName>
</protein>
<dbReference type="SUPFAM" id="SSF55331">
    <property type="entry name" value="Tautomerase/MIF"/>
    <property type="match status" value="1"/>
</dbReference>
<evidence type="ECO:0000256" key="4">
    <source>
        <dbReference type="RuleBase" id="RU362032"/>
    </source>
</evidence>
<comment type="similarity">
    <text evidence="1 4">Belongs to the 4-oxalocrotonate tautomerase family.</text>
</comment>
<reference evidence="7" key="1">
    <citation type="submission" date="2011-10" db="EMBL/GenBank/DDBJ databases">
        <title>The complete genome of chromosome of Thermovirga lienii DSM 17291.</title>
        <authorList>
            <consortium name="US DOE Joint Genome Institute (JGI-PGF)"/>
            <person name="Lucas S."/>
            <person name="Copeland A."/>
            <person name="Lapidus A."/>
            <person name="Glavina del Rio T."/>
            <person name="Dalin E."/>
            <person name="Tice H."/>
            <person name="Bruce D."/>
            <person name="Goodwin L."/>
            <person name="Pitluck S."/>
            <person name="Peters L."/>
            <person name="Mikhailova N."/>
            <person name="Saunders E."/>
            <person name="Kyrpides N."/>
            <person name="Mavromatis K."/>
            <person name="Ivanova N."/>
            <person name="Last F.I."/>
            <person name="Brettin T."/>
            <person name="Detter J.C."/>
            <person name="Han C."/>
            <person name="Larimer F."/>
            <person name="Land M."/>
            <person name="Hauser L."/>
            <person name="Markowitz V."/>
            <person name="Cheng J.-F."/>
            <person name="Hugenholtz P."/>
            <person name="Woyke T."/>
            <person name="Wu D."/>
            <person name="Spring S."/>
            <person name="Schroeder M."/>
            <person name="Brambilla E.-M."/>
            <person name="Klenk H.-P."/>
            <person name="Eisen J.A."/>
        </authorList>
    </citation>
    <scope>NUCLEOTIDE SEQUENCE [LARGE SCALE GENOMIC DNA]</scope>
    <source>
        <strain evidence="7">ATCC BAA-1197 / DSM 17291 / Cas60314</strain>
    </source>
</reference>
<sequence>MPVVQIHFLEGRSYEQKKKLVSKVTEAICESLEVQPQQVRIILDEMPKTHYSIGGFLISERDPRPKS</sequence>
<accession>G7V9J4</accession>